<dbReference type="Proteomes" id="UP000178606">
    <property type="component" value="Unassembled WGS sequence"/>
</dbReference>
<dbReference type="PANTHER" id="PTHR43656">
    <property type="entry name" value="BINDING OXIDOREDUCTASE, PUTATIVE (AFU_ORTHOLOGUE AFUA_2G08260)-RELATED"/>
    <property type="match status" value="1"/>
</dbReference>
<dbReference type="EMBL" id="MFKF01000366">
    <property type="protein sequence ID" value="OGG45795.1"/>
    <property type="molecule type" value="Genomic_DNA"/>
</dbReference>
<dbReference type="InterPro" id="IPR001155">
    <property type="entry name" value="OxRdtase_FMN_N"/>
</dbReference>
<accession>A0A1F6C9G5</accession>
<evidence type="ECO:0000256" key="1">
    <source>
        <dbReference type="ARBA" id="ARBA00022630"/>
    </source>
</evidence>
<dbReference type="Gene3D" id="3.20.20.70">
    <property type="entry name" value="Aldolase class I"/>
    <property type="match status" value="1"/>
</dbReference>
<evidence type="ECO:0000259" key="3">
    <source>
        <dbReference type="Pfam" id="PF00724"/>
    </source>
</evidence>
<dbReference type="PANTHER" id="PTHR43656:SF2">
    <property type="entry name" value="BINDING OXIDOREDUCTASE, PUTATIVE (AFU_ORTHOLOGUE AFUA_2G08260)-RELATED"/>
    <property type="match status" value="1"/>
</dbReference>
<dbReference type="InterPro" id="IPR013785">
    <property type="entry name" value="Aldolase_TIM"/>
</dbReference>
<dbReference type="GO" id="GO:0010181">
    <property type="term" value="F:FMN binding"/>
    <property type="evidence" value="ECO:0007669"/>
    <property type="project" value="InterPro"/>
</dbReference>
<feature type="domain" description="NADH:flavin oxidoreductase/NADH oxidase N-terminal" evidence="3">
    <location>
        <begin position="43"/>
        <end position="275"/>
    </location>
</feature>
<dbReference type="AlphaFoldDB" id="A0A1F6C9G5"/>
<sequence length="488" mass="54859">MPPDRFVKIGALKDVDAFRAHVARLGLSLTCDDEILKAPASPLAQPLDVGGLRVGNRFAIQPMEGWDAQEDGNPTDHVLRRWVRFGESGAKLIWGGEAVAVRREGRANPNQLYFADHTREGLARLLRALTDAHRDRFGDTHDLLVGLQLTHSGRFCKPNRKDRMEPRILYRHPILDRKFGLPPDYPLLTDGEIRGIIADYVRAARAAHEMGYRFVDVKHCHGYLGHEFLSACTRPGDYGGTFENRTRFLREIVEAIRLEAPGLRVGVRLSAFDLVPFRPDPALTTEEGLGPGIPEDSAGCLPYRYGFGVNEGRPTEFDLTETFRFMDLLRSLRVELVNLSAGSPYYNPHIQRPAYYPPSDGYQPPEDPLVGVCRQIEVTARIKARYPDLPIVGTAYSCLQEYLPHVAQAVVREGKADFVGLGRMVLAYHDLPHDALSKGRLDTKRLCRTFSDCTTAPRNGLRSGCYPLDLFYKKSEEARAIREIKKKI</sequence>
<dbReference type="GO" id="GO:0016491">
    <property type="term" value="F:oxidoreductase activity"/>
    <property type="evidence" value="ECO:0007669"/>
    <property type="project" value="UniProtKB-KW"/>
</dbReference>
<evidence type="ECO:0000313" key="4">
    <source>
        <dbReference type="EMBL" id="OGG45795.1"/>
    </source>
</evidence>
<proteinExistence type="predicted"/>
<protein>
    <submittedName>
        <fullName evidence="4">NADH:flavin oxidoreductase</fullName>
    </submittedName>
</protein>
<gene>
    <name evidence="4" type="ORF">A3F84_12415</name>
</gene>
<evidence type="ECO:0000313" key="5">
    <source>
        <dbReference type="Proteomes" id="UP000178606"/>
    </source>
</evidence>
<keyword evidence="2" id="KW-0560">Oxidoreductase</keyword>
<reference evidence="4 5" key="1">
    <citation type="journal article" date="2016" name="Nat. Commun.">
        <title>Thousands of microbial genomes shed light on interconnected biogeochemical processes in an aquifer system.</title>
        <authorList>
            <person name="Anantharaman K."/>
            <person name="Brown C.T."/>
            <person name="Hug L.A."/>
            <person name="Sharon I."/>
            <person name="Castelle C.J."/>
            <person name="Probst A.J."/>
            <person name="Thomas B.C."/>
            <person name="Singh A."/>
            <person name="Wilkins M.J."/>
            <person name="Karaoz U."/>
            <person name="Brodie E.L."/>
            <person name="Williams K.H."/>
            <person name="Hubbard S.S."/>
            <person name="Banfield J.F."/>
        </authorList>
    </citation>
    <scope>NUCLEOTIDE SEQUENCE [LARGE SCALE GENOMIC DNA]</scope>
    <source>
        <strain evidence="5">RIFCSPLOWO2_12_FULL_64_10</strain>
    </source>
</reference>
<dbReference type="SUPFAM" id="SSF51395">
    <property type="entry name" value="FMN-linked oxidoreductases"/>
    <property type="match status" value="1"/>
</dbReference>
<dbReference type="Pfam" id="PF00724">
    <property type="entry name" value="Oxidored_FMN"/>
    <property type="match status" value="1"/>
</dbReference>
<organism evidence="4 5">
    <name type="scientific">Handelsmanbacteria sp. (strain RIFCSPLOWO2_12_FULL_64_10)</name>
    <dbReference type="NCBI Taxonomy" id="1817868"/>
    <lineage>
        <taxon>Bacteria</taxon>
        <taxon>Candidatus Handelsmaniibacteriota</taxon>
    </lineage>
</organism>
<keyword evidence="1" id="KW-0285">Flavoprotein</keyword>
<comment type="caution">
    <text evidence="4">The sequence shown here is derived from an EMBL/GenBank/DDBJ whole genome shotgun (WGS) entry which is preliminary data.</text>
</comment>
<dbReference type="InterPro" id="IPR051799">
    <property type="entry name" value="NADH_flavin_oxidoreductase"/>
</dbReference>
<name>A0A1F6C9G5_HANXR</name>
<evidence type="ECO:0000256" key="2">
    <source>
        <dbReference type="ARBA" id="ARBA00023002"/>
    </source>
</evidence>